<feature type="domain" description="Calcineurin-like phosphoesterase" evidence="3">
    <location>
        <begin position="16"/>
        <end position="173"/>
    </location>
</feature>
<dbReference type="AlphaFoldDB" id="A0A7E6EHM8"/>
<name>A0A7E6EHM8_9MOLL</name>
<evidence type="ECO:0000256" key="2">
    <source>
        <dbReference type="ARBA" id="ARBA00023180"/>
    </source>
</evidence>
<accession>A0A7E6EHM8</accession>
<keyword evidence="4" id="KW-1185">Reference proteome</keyword>
<dbReference type="RefSeq" id="XP_036354823.1">
    <property type="nucleotide sequence ID" value="XM_036498930.1"/>
</dbReference>
<sequence length="326" mass="36720">MYKKVTALLTTHFPNTTILPTLGNHDNCPPNYWPTNNPNVYQHFLDSSGWGELIKDRTFLKGRGTVIRPGGYYSTHISDSLLAIVLNSVLWILPNQDASSQTDPGDQFLWLNHTLMKAQANNKTVLIFTHVPPGHEPNVTRQYNSQTLTKQFIDILGEFDQTVLGVFCGHLHKDAFFGDPALYSRVIYASPPLSWIAGNPGVRLYNYDISDYTQYYLTSHGEWVAHSQSKIYSVTTNHAQTLLRAVQDNICTYIALFAQSDVVRLDCDQVCALSLYCSMRTLTPADYSAFMASRADVLELASFPYSSKYQILVGCSIMLVIRTNRK</sequence>
<dbReference type="PANTHER" id="PTHR10340:SF57">
    <property type="entry name" value="METALLOPHOS DOMAIN-CONTAINING PROTEIN"/>
    <property type="match status" value="1"/>
</dbReference>
<dbReference type="SUPFAM" id="SSF56300">
    <property type="entry name" value="Metallo-dependent phosphatases"/>
    <property type="match status" value="1"/>
</dbReference>
<dbReference type="GO" id="GO:0016787">
    <property type="term" value="F:hydrolase activity"/>
    <property type="evidence" value="ECO:0007669"/>
    <property type="project" value="UniProtKB-KW"/>
</dbReference>
<gene>
    <name evidence="5" type="primary">LOC118761200</name>
</gene>
<dbReference type="Gene3D" id="3.60.21.10">
    <property type="match status" value="1"/>
</dbReference>
<keyword evidence="2" id="KW-0325">Glycoprotein</keyword>
<dbReference type="PANTHER" id="PTHR10340">
    <property type="entry name" value="SPHINGOMYELIN PHOSPHODIESTERASE"/>
    <property type="match status" value="1"/>
</dbReference>
<evidence type="ECO:0000256" key="1">
    <source>
        <dbReference type="ARBA" id="ARBA00022801"/>
    </source>
</evidence>
<evidence type="ECO:0000313" key="4">
    <source>
        <dbReference type="Proteomes" id="UP000515154"/>
    </source>
</evidence>
<evidence type="ECO:0000313" key="5">
    <source>
        <dbReference type="RefSeq" id="XP_036354823.1"/>
    </source>
</evidence>
<dbReference type="Pfam" id="PF00149">
    <property type="entry name" value="Metallophos"/>
    <property type="match status" value="1"/>
</dbReference>
<evidence type="ECO:0000259" key="3">
    <source>
        <dbReference type="Pfam" id="PF00149"/>
    </source>
</evidence>
<reference evidence="5" key="1">
    <citation type="submission" date="2025-08" db="UniProtKB">
        <authorList>
            <consortium name="RefSeq"/>
        </authorList>
    </citation>
    <scope>IDENTIFICATION</scope>
</reference>
<dbReference type="InterPro" id="IPR029052">
    <property type="entry name" value="Metallo-depent_PP-like"/>
</dbReference>
<dbReference type="KEGG" id="osn:118761200"/>
<dbReference type="InterPro" id="IPR004843">
    <property type="entry name" value="Calcineurin-like_PHP"/>
</dbReference>
<proteinExistence type="predicted"/>
<organism evidence="4 5">
    <name type="scientific">Octopus sinensis</name>
    <name type="common">East Asian common octopus</name>
    <dbReference type="NCBI Taxonomy" id="2607531"/>
    <lineage>
        <taxon>Eukaryota</taxon>
        <taxon>Metazoa</taxon>
        <taxon>Spiralia</taxon>
        <taxon>Lophotrochozoa</taxon>
        <taxon>Mollusca</taxon>
        <taxon>Cephalopoda</taxon>
        <taxon>Coleoidea</taxon>
        <taxon>Octopodiformes</taxon>
        <taxon>Octopoda</taxon>
        <taxon>Incirrata</taxon>
        <taxon>Octopodidae</taxon>
        <taxon>Octopus</taxon>
    </lineage>
</organism>
<keyword evidence="1" id="KW-0378">Hydrolase</keyword>
<protein>
    <submittedName>
        <fullName evidence="5">Acid sphingomyelinase-like phosphodiesterase 3a</fullName>
    </submittedName>
</protein>
<dbReference type="Proteomes" id="UP000515154">
    <property type="component" value="Unplaced"/>
</dbReference>